<dbReference type="EMBL" id="BPVZ01000580">
    <property type="protein sequence ID" value="GKV51980.1"/>
    <property type="molecule type" value="Genomic_DNA"/>
</dbReference>
<organism evidence="2 4">
    <name type="scientific">Rubroshorea leprosula</name>
    <dbReference type="NCBI Taxonomy" id="152421"/>
    <lineage>
        <taxon>Eukaryota</taxon>
        <taxon>Viridiplantae</taxon>
        <taxon>Streptophyta</taxon>
        <taxon>Embryophyta</taxon>
        <taxon>Tracheophyta</taxon>
        <taxon>Spermatophyta</taxon>
        <taxon>Magnoliopsida</taxon>
        <taxon>eudicotyledons</taxon>
        <taxon>Gunneridae</taxon>
        <taxon>Pentapetalae</taxon>
        <taxon>rosids</taxon>
        <taxon>malvids</taxon>
        <taxon>Malvales</taxon>
        <taxon>Dipterocarpaceae</taxon>
        <taxon>Rubroshorea</taxon>
    </lineage>
</organism>
<dbReference type="EMBL" id="BPVZ01000642">
    <property type="protein sequence ID" value="GKV52253.1"/>
    <property type="molecule type" value="Genomic_DNA"/>
</dbReference>
<name>A0AAV5MQ79_9ROSI</name>
<feature type="compositionally biased region" description="Polar residues" evidence="1">
    <location>
        <begin position="53"/>
        <end position="63"/>
    </location>
</feature>
<gene>
    <name evidence="2" type="ORF">SLEP1_g58591</name>
    <name evidence="3" type="ORF">SLEP1_g58842</name>
</gene>
<dbReference type="AlphaFoldDB" id="A0AAV5MQ79"/>
<evidence type="ECO:0000256" key="1">
    <source>
        <dbReference type="SAM" id="MobiDB-lite"/>
    </source>
</evidence>
<dbReference type="Proteomes" id="UP001054252">
    <property type="component" value="Unassembled WGS sequence"/>
</dbReference>
<feature type="compositionally biased region" description="Polar residues" evidence="1">
    <location>
        <begin position="30"/>
        <end position="39"/>
    </location>
</feature>
<accession>A0AAV5MQ79</accession>
<evidence type="ECO:0000313" key="4">
    <source>
        <dbReference type="Proteomes" id="UP001054252"/>
    </source>
</evidence>
<evidence type="ECO:0000313" key="2">
    <source>
        <dbReference type="EMBL" id="GKV51980.1"/>
    </source>
</evidence>
<feature type="compositionally biased region" description="Basic and acidic residues" evidence="1">
    <location>
        <begin position="41"/>
        <end position="52"/>
    </location>
</feature>
<reference evidence="2 4" key="1">
    <citation type="journal article" date="2021" name="Commun. Biol.">
        <title>The genome of Shorea leprosula (Dipterocarpaceae) highlights the ecological relevance of drought in aseasonal tropical rainforests.</title>
        <authorList>
            <person name="Ng K.K.S."/>
            <person name="Kobayashi M.J."/>
            <person name="Fawcett J.A."/>
            <person name="Hatakeyama M."/>
            <person name="Paape T."/>
            <person name="Ng C.H."/>
            <person name="Ang C.C."/>
            <person name="Tnah L.H."/>
            <person name="Lee C.T."/>
            <person name="Nishiyama T."/>
            <person name="Sese J."/>
            <person name="O'Brien M.J."/>
            <person name="Copetti D."/>
            <person name="Mohd Noor M.I."/>
            <person name="Ong R.C."/>
            <person name="Putra M."/>
            <person name="Sireger I.Z."/>
            <person name="Indrioko S."/>
            <person name="Kosugi Y."/>
            <person name="Izuno A."/>
            <person name="Isagi Y."/>
            <person name="Lee S.L."/>
            <person name="Shimizu K.K."/>
        </authorList>
    </citation>
    <scope>NUCLEOTIDE SEQUENCE [LARGE SCALE GENOMIC DNA]</scope>
    <source>
        <strain evidence="2">214</strain>
    </source>
</reference>
<keyword evidence="4" id="KW-1185">Reference proteome</keyword>
<comment type="caution">
    <text evidence="2">The sequence shown here is derived from an EMBL/GenBank/DDBJ whole genome shotgun (WGS) entry which is preliminary data.</text>
</comment>
<proteinExistence type="predicted"/>
<sequence>MEANPLVPRDKIVLALPCLQKVVSKPMSQSVRCNSQNESHVLAKEQRKRETKQLTYRSRSQPMSRGVREEGESERFAAFLAATSERDPAIHKKREK</sequence>
<feature type="region of interest" description="Disordered" evidence="1">
    <location>
        <begin position="30"/>
        <end position="72"/>
    </location>
</feature>
<evidence type="ECO:0000313" key="3">
    <source>
        <dbReference type="EMBL" id="GKV52253.1"/>
    </source>
</evidence>
<protein>
    <submittedName>
        <fullName evidence="2">Uncharacterized protein</fullName>
    </submittedName>
</protein>